<dbReference type="GO" id="GO:0005524">
    <property type="term" value="F:ATP binding"/>
    <property type="evidence" value="ECO:0007669"/>
    <property type="project" value="UniProtKB-KW"/>
</dbReference>
<dbReference type="GO" id="GO:0016887">
    <property type="term" value="F:ATP hydrolysis activity"/>
    <property type="evidence" value="ECO:0007669"/>
    <property type="project" value="InterPro"/>
</dbReference>
<evidence type="ECO:0000256" key="4">
    <source>
        <dbReference type="ARBA" id="ARBA00022475"/>
    </source>
</evidence>
<dbReference type="InterPro" id="IPR003439">
    <property type="entry name" value="ABC_transporter-like_ATP-bd"/>
</dbReference>
<comment type="subcellular location">
    <subcellularLocation>
        <location evidence="1">Cell membrane</location>
        <topology evidence="1">Peripheral membrane protein</topology>
    </subcellularLocation>
</comment>
<evidence type="ECO:0000256" key="2">
    <source>
        <dbReference type="ARBA" id="ARBA00005417"/>
    </source>
</evidence>
<reference evidence="9 10" key="1">
    <citation type="submission" date="2017-08" db="EMBL/GenBank/DDBJ databases">
        <authorList>
            <person name="de Groot N.N."/>
        </authorList>
    </citation>
    <scope>NUCLEOTIDE SEQUENCE [LARGE SCALE GENOMIC DNA]</scope>
    <source>
        <strain evidence="9 10">HM2</strain>
    </source>
</reference>
<evidence type="ECO:0000256" key="6">
    <source>
        <dbReference type="ARBA" id="ARBA00022840"/>
    </source>
</evidence>
<dbReference type="InterPro" id="IPR050086">
    <property type="entry name" value="MetN_ABC_transporter-like"/>
</dbReference>
<dbReference type="Pfam" id="PF00005">
    <property type="entry name" value="ABC_tran"/>
    <property type="match status" value="1"/>
</dbReference>
<dbReference type="PROSITE" id="PS50893">
    <property type="entry name" value="ABC_TRANSPORTER_2"/>
    <property type="match status" value="1"/>
</dbReference>
<name>A0A380S507_FIBSU</name>
<dbReference type="InterPro" id="IPR017871">
    <property type="entry name" value="ABC_transporter-like_CS"/>
</dbReference>
<keyword evidence="3" id="KW-0813">Transport</keyword>
<dbReference type="CDD" id="cd03262">
    <property type="entry name" value="ABC_HisP_GlnQ"/>
    <property type="match status" value="1"/>
</dbReference>
<sequence length="360" mass="40527">MISIRHLKKVYPNATPLLDVNVEINRGDVVSIIGPSGTGKSTLLRCINLLECPTSGEVLIDGKLITARGANVPAIRRKMGMVFQSFNLFNHLTIIENIMVAQMDILHRSKQDACAKGMELLHRVGLADKADNLPEELSGGQKQRVAIARTLAMDPEIILLDEPTSALDPTMIGEVLAVIKGLSNQGLTMMIVTHEMKFARDISTRVFYMDEGVIYEEGTPKQIFENPQREKTRLFIKHLKVFDEHLVVGDVDFMGVMNRFLVFAEKNQMENRTIRNVSYVLDEMVMLGLVPKLPQGTDIRLMAEYSEDNSRAEVRIEFAGPNINPLDFCDEISRQLIDVATEHYEQNIVNSLNVIHFHVK</sequence>
<dbReference type="Gene3D" id="3.40.50.300">
    <property type="entry name" value="P-loop containing nucleotide triphosphate hydrolases"/>
    <property type="match status" value="1"/>
</dbReference>
<keyword evidence="5" id="KW-0547">Nucleotide-binding</keyword>
<evidence type="ECO:0000256" key="1">
    <source>
        <dbReference type="ARBA" id="ARBA00004202"/>
    </source>
</evidence>
<dbReference type="RefSeq" id="WP_109572823.1">
    <property type="nucleotide sequence ID" value="NZ_UHJL01000002.1"/>
</dbReference>
<evidence type="ECO:0000256" key="7">
    <source>
        <dbReference type="ARBA" id="ARBA00023136"/>
    </source>
</evidence>
<evidence type="ECO:0000313" key="10">
    <source>
        <dbReference type="Proteomes" id="UP000255423"/>
    </source>
</evidence>
<evidence type="ECO:0000256" key="3">
    <source>
        <dbReference type="ARBA" id="ARBA00022448"/>
    </source>
</evidence>
<dbReference type="InterPro" id="IPR027417">
    <property type="entry name" value="P-loop_NTPase"/>
</dbReference>
<proteinExistence type="inferred from homology"/>
<dbReference type="PROSITE" id="PS00211">
    <property type="entry name" value="ABC_TRANSPORTER_1"/>
    <property type="match status" value="1"/>
</dbReference>
<dbReference type="EMBL" id="UHJL01000002">
    <property type="protein sequence ID" value="SUQ24289.1"/>
    <property type="molecule type" value="Genomic_DNA"/>
</dbReference>
<dbReference type="Proteomes" id="UP000255423">
    <property type="component" value="Unassembled WGS sequence"/>
</dbReference>
<comment type="similarity">
    <text evidence="2">Belongs to the ABC transporter superfamily.</text>
</comment>
<organism evidence="9 10">
    <name type="scientific">Fibrobacter succinogenes</name>
    <name type="common">Bacteroides succinogenes</name>
    <dbReference type="NCBI Taxonomy" id="833"/>
    <lineage>
        <taxon>Bacteria</taxon>
        <taxon>Pseudomonadati</taxon>
        <taxon>Fibrobacterota</taxon>
        <taxon>Fibrobacteria</taxon>
        <taxon>Fibrobacterales</taxon>
        <taxon>Fibrobacteraceae</taxon>
        <taxon>Fibrobacter</taxon>
    </lineage>
</organism>
<dbReference type="PANTHER" id="PTHR43166">
    <property type="entry name" value="AMINO ACID IMPORT ATP-BINDING PROTEIN"/>
    <property type="match status" value="1"/>
</dbReference>
<dbReference type="AlphaFoldDB" id="A0A380S507"/>
<evidence type="ECO:0000256" key="5">
    <source>
        <dbReference type="ARBA" id="ARBA00022741"/>
    </source>
</evidence>
<feature type="domain" description="ABC transporter" evidence="8">
    <location>
        <begin position="2"/>
        <end position="236"/>
    </location>
</feature>
<accession>A0A380S507</accession>
<protein>
    <submittedName>
        <fullName evidence="9">Polar amino acid transport system ATP-binding protein</fullName>
    </submittedName>
</protein>
<keyword evidence="7" id="KW-0472">Membrane</keyword>
<evidence type="ECO:0000313" key="9">
    <source>
        <dbReference type="EMBL" id="SUQ24289.1"/>
    </source>
</evidence>
<keyword evidence="6 9" id="KW-0067">ATP-binding</keyword>
<keyword evidence="4" id="KW-1003">Cell membrane</keyword>
<dbReference type="SUPFAM" id="SSF52540">
    <property type="entry name" value="P-loop containing nucleoside triphosphate hydrolases"/>
    <property type="match status" value="1"/>
</dbReference>
<dbReference type="GO" id="GO:0005886">
    <property type="term" value="C:plasma membrane"/>
    <property type="evidence" value="ECO:0007669"/>
    <property type="project" value="UniProtKB-SubCell"/>
</dbReference>
<gene>
    <name evidence="9" type="ORF">SAMN05661053_1685</name>
</gene>
<evidence type="ECO:0000259" key="8">
    <source>
        <dbReference type="PROSITE" id="PS50893"/>
    </source>
</evidence>
<dbReference type="InterPro" id="IPR003593">
    <property type="entry name" value="AAA+_ATPase"/>
</dbReference>
<dbReference type="SMART" id="SM00382">
    <property type="entry name" value="AAA"/>
    <property type="match status" value="1"/>
</dbReference>
<dbReference type="PANTHER" id="PTHR43166:SF9">
    <property type="entry name" value="GLUTAMATE_ASPARTATE IMPORT ATP-BINDING PROTEIN GLTL"/>
    <property type="match status" value="1"/>
</dbReference>